<reference evidence="3 4" key="1">
    <citation type="submission" date="2024-07" db="EMBL/GenBank/DDBJ databases">
        <title>Section-level genome sequencing and comparative genomics of Aspergillus sections Usti and Cavernicolus.</title>
        <authorList>
            <consortium name="Lawrence Berkeley National Laboratory"/>
            <person name="Nybo J.L."/>
            <person name="Vesth T.C."/>
            <person name="Theobald S."/>
            <person name="Frisvad J.C."/>
            <person name="Larsen T.O."/>
            <person name="Kjaerboelling I."/>
            <person name="Rothschild-Mancinelli K."/>
            <person name="Lyhne E.K."/>
            <person name="Kogle M.E."/>
            <person name="Barry K."/>
            <person name="Clum A."/>
            <person name="Na H."/>
            <person name="Ledsgaard L."/>
            <person name="Lin J."/>
            <person name="Lipzen A."/>
            <person name="Kuo A."/>
            <person name="Riley R."/>
            <person name="Mondo S."/>
            <person name="Labutti K."/>
            <person name="Haridas S."/>
            <person name="Pangalinan J."/>
            <person name="Salamov A.A."/>
            <person name="Simmons B.A."/>
            <person name="Magnuson J.K."/>
            <person name="Chen J."/>
            <person name="Drula E."/>
            <person name="Henrissat B."/>
            <person name="Wiebenga A."/>
            <person name="Lubbers R.J."/>
            <person name="Gomes A.C."/>
            <person name="Makela M.R."/>
            <person name="Stajich J."/>
            <person name="Grigoriev I.V."/>
            <person name="Mortensen U.H."/>
            <person name="De Vries R.P."/>
            <person name="Baker S.E."/>
            <person name="Andersen M.R."/>
        </authorList>
    </citation>
    <scope>NUCLEOTIDE SEQUENCE [LARGE SCALE GENOMIC DNA]</scope>
    <source>
        <strain evidence="3 4">CBS 123904</strain>
    </source>
</reference>
<accession>A0ABR4JB87</accession>
<feature type="compositionally biased region" description="Basic and acidic residues" evidence="1">
    <location>
        <begin position="399"/>
        <end position="408"/>
    </location>
</feature>
<name>A0ABR4JB87_9EURO</name>
<dbReference type="Pfam" id="PF00443">
    <property type="entry name" value="UCH"/>
    <property type="match status" value="1"/>
</dbReference>
<sequence>MQKDTHEVCMERAWRKLLDTTWSEVNLNERQDVTCFLEAFFRQLSKEMKIDAIRYWELQQIVRVCHKTRVVCKDCGFENPLEDERKFLRASFPEINGQAPWYGVAEAIKHNLQQATLPWTCDGCLKSSKYNNTAEPRLTTKHIEKLPEILFVQVDHYGHHGHLNGRLRVEDTLVISKGLRYPGSPEEENICYELYSIIFRKQSATDGEYVTAAKGPGCKWALIKNDIVTDELTLDKLLDIVDAQQKARILAYRRLPLNGIPPKPASEPIPVPSTPTHTAVISSIARPDGPCTPVWQGAPGCGVTLEQVINLRDGIEWTVNQRLPFPVGVDRLVELKGKARTQRAKVRLTFTSGGTGEVLEGEALVSLTQKKKRKANARDGPPKKRGRPLGSRTGSGVAKKAEPARAKTPDPPLKLVYRSTNSQFAQTISQLLEHQTP</sequence>
<dbReference type="InterPro" id="IPR001394">
    <property type="entry name" value="Peptidase_C19_UCH"/>
</dbReference>
<keyword evidence="4" id="KW-1185">Reference proteome</keyword>
<proteinExistence type="predicted"/>
<dbReference type="InterPro" id="IPR038765">
    <property type="entry name" value="Papain-like_cys_pep_sf"/>
</dbReference>
<evidence type="ECO:0000313" key="3">
    <source>
        <dbReference type="EMBL" id="KAL2836834.1"/>
    </source>
</evidence>
<evidence type="ECO:0000313" key="4">
    <source>
        <dbReference type="Proteomes" id="UP001610446"/>
    </source>
</evidence>
<feature type="domain" description="USP" evidence="2">
    <location>
        <begin position="1"/>
        <end position="255"/>
    </location>
</feature>
<comment type="caution">
    <text evidence="3">The sequence shown here is derived from an EMBL/GenBank/DDBJ whole genome shotgun (WGS) entry which is preliminary data.</text>
</comment>
<evidence type="ECO:0000256" key="1">
    <source>
        <dbReference type="SAM" id="MobiDB-lite"/>
    </source>
</evidence>
<evidence type="ECO:0000259" key="2">
    <source>
        <dbReference type="PROSITE" id="PS50235"/>
    </source>
</evidence>
<organism evidence="3 4">
    <name type="scientific">Aspergillus pseudoustus</name>
    <dbReference type="NCBI Taxonomy" id="1810923"/>
    <lineage>
        <taxon>Eukaryota</taxon>
        <taxon>Fungi</taxon>
        <taxon>Dikarya</taxon>
        <taxon>Ascomycota</taxon>
        <taxon>Pezizomycotina</taxon>
        <taxon>Eurotiomycetes</taxon>
        <taxon>Eurotiomycetidae</taxon>
        <taxon>Eurotiales</taxon>
        <taxon>Aspergillaceae</taxon>
        <taxon>Aspergillus</taxon>
        <taxon>Aspergillus subgen. Nidulantes</taxon>
    </lineage>
</organism>
<dbReference type="InterPro" id="IPR028889">
    <property type="entry name" value="USP"/>
</dbReference>
<dbReference type="EMBL" id="JBFXLU010000171">
    <property type="protein sequence ID" value="KAL2836834.1"/>
    <property type="molecule type" value="Genomic_DNA"/>
</dbReference>
<gene>
    <name evidence="3" type="ORF">BJY01DRAFT_251790</name>
</gene>
<protein>
    <recommendedName>
        <fullName evidence="2">USP domain-containing protein</fullName>
    </recommendedName>
</protein>
<feature type="region of interest" description="Disordered" evidence="1">
    <location>
        <begin position="368"/>
        <end position="415"/>
    </location>
</feature>
<dbReference type="Gene3D" id="3.90.70.10">
    <property type="entry name" value="Cysteine proteinases"/>
    <property type="match status" value="1"/>
</dbReference>
<dbReference type="Proteomes" id="UP001610446">
    <property type="component" value="Unassembled WGS sequence"/>
</dbReference>
<dbReference type="PROSITE" id="PS50235">
    <property type="entry name" value="USP_3"/>
    <property type="match status" value="1"/>
</dbReference>
<dbReference type="SUPFAM" id="SSF54001">
    <property type="entry name" value="Cysteine proteinases"/>
    <property type="match status" value="1"/>
</dbReference>